<organism evidence="2 3">
    <name type="scientific">Eptatretus burgeri</name>
    <name type="common">Inshore hagfish</name>
    <dbReference type="NCBI Taxonomy" id="7764"/>
    <lineage>
        <taxon>Eukaryota</taxon>
        <taxon>Metazoa</taxon>
        <taxon>Chordata</taxon>
        <taxon>Craniata</taxon>
        <taxon>Vertebrata</taxon>
        <taxon>Cyclostomata</taxon>
        <taxon>Myxini</taxon>
        <taxon>Myxiniformes</taxon>
        <taxon>Myxinidae</taxon>
        <taxon>Eptatretinae</taxon>
        <taxon>Eptatretus</taxon>
    </lineage>
</organism>
<reference evidence="2" key="2">
    <citation type="submission" date="2025-09" db="UniProtKB">
        <authorList>
            <consortium name="Ensembl"/>
        </authorList>
    </citation>
    <scope>IDENTIFICATION</scope>
</reference>
<dbReference type="GO" id="GO:0072659">
    <property type="term" value="P:protein localization to plasma membrane"/>
    <property type="evidence" value="ECO:0007669"/>
    <property type="project" value="TreeGrafter"/>
</dbReference>
<evidence type="ECO:0000313" key="3">
    <source>
        <dbReference type="Proteomes" id="UP000694388"/>
    </source>
</evidence>
<dbReference type="PANTHER" id="PTHR13280:SF17">
    <property type="entry name" value="KRUEPPEL TARGET AT 95D, ISOFORM A"/>
    <property type="match status" value="1"/>
</dbReference>
<dbReference type="AlphaFoldDB" id="A0A8C4R2A0"/>
<reference evidence="2" key="1">
    <citation type="submission" date="2025-08" db="UniProtKB">
        <authorList>
            <consortium name="Ensembl"/>
        </authorList>
    </citation>
    <scope>IDENTIFICATION</scope>
</reference>
<dbReference type="PANTHER" id="PTHR13280">
    <property type="entry name" value="PHOSPHOFURIN ACIDIC CLUSTER SORTING PROTEIN"/>
    <property type="match status" value="1"/>
</dbReference>
<evidence type="ECO:0000313" key="2">
    <source>
        <dbReference type="Ensembl" id="ENSEBUP00000023292.1"/>
    </source>
</evidence>
<dbReference type="Pfam" id="PF10254">
    <property type="entry name" value="Pacs-1"/>
    <property type="match status" value="1"/>
</dbReference>
<dbReference type="GeneTree" id="ENSGT00950000183209"/>
<keyword evidence="3" id="KW-1185">Reference proteome</keyword>
<dbReference type="InterPro" id="IPR019381">
    <property type="entry name" value="PACS1/2_C"/>
</dbReference>
<evidence type="ECO:0000259" key="1">
    <source>
        <dbReference type="Pfam" id="PF10254"/>
    </source>
</evidence>
<accession>A0A8C4R2A0</accession>
<name>A0A8C4R2A0_EPTBU</name>
<sequence length="264" mass="28582">MVDISEWQGKYMAARLQTAGHPVICTTSPGDVHVVFSSLITRLQHHCKCNPQPPGAMRVALLGDLPYLHTILCCYVQQMAPRPAEWLTLLHFFIVPFGSHAVSRHLAAVDPRYGSTFLDPMWQEVFSRLEPPHSECADLLDVAGRITAYLEGADSSVQLPIAEAMLTYKARRPLPGRIGNESSPDMDSCQKFVPFIGGVTVGVFEESVTTAGAVDSDDCFLASPAHVGSPYFFASPTFARDAVLVQPSSPPVGSPPPGYVSPLC</sequence>
<dbReference type="Proteomes" id="UP000694388">
    <property type="component" value="Unplaced"/>
</dbReference>
<proteinExistence type="predicted"/>
<feature type="domain" description="Phosphofurin acidic cluster sorting protein 1/2 C-terminal" evidence="1">
    <location>
        <begin position="1"/>
        <end position="252"/>
    </location>
</feature>
<dbReference type="Ensembl" id="ENSEBUT00000023868.1">
    <property type="protein sequence ID" value="ENSEBUP00000023292.1"/>
    <property type="gene ID" value="ENSEBUG00000014345.1"/>
</dbReference>
<protein>
    <recommendedName>
        <fullName evidence="1">Phosphofurin acidic cluster sorting protein 1/2 C-terminal domain-containing protein</fullName>
    </recommendedName>
</protein>